<gene>
    <name evidence="2" type="ORF">SYN_02402</name>
</gene>
<dbReference type="InParanoid" id="Q2LXE6"/>
<dbReference type="STRING" id="56780.SYN_02402"/>
<sequence length="95" mass="10720">MDFHHSFHHADFVSIEQRQNRQELPEMSRMRRGCLQNFIGIFLCANQLICISSKRRPTGLISPVITGSGTLSVGLSFSILLISQAALRYFWALPG</sequence>
<reference evidence="2 3" key="1">
    <citation type="journal article" date="2007" name="Proc. Natl. Acad. Sci. U.S.A.">
        <title>The genome of Syntrophus aciditrophicus: life at the thermodynamic limit of microbial growth.</title>
        <authorList>
            <person name="McInerney M.J."/>
            <person name="Rohlin L."/>
            <person name="Mouttaki H."/>
            <person name="Kim U."/>
            <person name="Krupp R.S."/>
            <person name="Rios-Hernandez L."/>
            <person name="Sieber J."/>
            <person name="Struchtemeyer C.G."/>
            <person name="Bhattacharyya A."/>
            <person name="Campbell J.W."/>
            <person name="Gunsalus R.P."/>
        </authorList>
    </citation>
    <scope>NUCLEOTIDE SEQUENCE [LARGE SCALE GENOMIC DNA]</scope>
    <source>
        <strain evidence="2 3">SB</strain>
    </source>
</reference>
<organism evidence="2 3">
    <name type="scientific">Syntrophus aciditrophicus (strain SB)</name>
    <dbReference type="NCBI Taxonomy" id="56780"/>
    <lineage>
        <taxon>Bacteria</taxon>
        <taxon>Pseudomonadati</taxon>
        <taxon>Thermodesulfobacteriota</taxon>
        <taxon>Syntrophia</taxon>
        <taxon>Syntrophales</taxon>
        <taxon>Syntrophaceae</taxon>
        <taxon>Syntrophus</taxon>
    </lineage>
</organism>
<keyword evidence="3" id="KW-1185">Reference proteome</keyword>
<dbReference type="EMBL" id="CP000252">
    <property type="protein sequence ID" value="ABC78754.1"/>
    <property type="molecule type" value="Genomic_DNA"/>
</dbReference>
<feature type="transmembrane region" description="Helical" evidence="1">
    <location>
        <begin position="60"/>
        <end position="82"/>
    </location>
</feature>
<keyword evidence="1" id="KW-0812">Transmembrane</keyword>
<evidence type="ECO:0000313" key="2">
    <source>
        <dbReference type="EMBL" id="ABC78754.1"/>
    </source>
</evidence>
<name>Q2LXE6_SYNAS</name>
<evidence type="ECO:0000256" key="1">
    <source>
        <dbReference type="SAM" id="Phobius"/>
    </source>
</evidence>
<dbReference type="KEGG" id="sat:SYN_02402"/>
<protein>
    <submittedName>
        <fullName evidence="2">Hypothetical membrane protein</fullName>
    </submittedName>
</protein>
<keyword evidence="1" id="KW-1133">Transmembrane helix</keyword>
<proteinExistence type="predicted"/>
<accession>Q2LXE6</accession>
<dbReference type="HOGENOM" id="CLU_2371713_0_0_7"/>
<dbReference type="RefSeq" id="WP_011418770.1">
    <property type="nucleotide sequence ID" value="NC_007759.1"/>
</dbReference>
<dbReference type="AlphaFoldDB" id="Q2LXE6"/>
<evidence type="ECO:0000313" key="3">
    <source>
        <dbReference type="Proteomes" id="UP000001933"/>
    </source>
</evidence>
<dbReference type="Proteomes" id="UP000001933">
    <property type="component" value="Chromosome"/>
</dbReference>
<keyword evidence="1" id="KW-0472">Membrane</keyword>